<name>A0AAV2HEJ5_LYMST</name>
<feature type="transmembrane region" description="Helical" evidence="1">
    <location>
        <begin position="67"/>
        <end position="93"/>
    </location>
</feature>
<keyword evidence="3" id="KW-1185">Reference proteome</keyword>
<evidence type="ECO:0000256" key="1">
    <source>
        <dbReference type="SAM" id="Phobius"/>
    </source>
</evidence>
<keyword evidence="1" id="KW-0472">Membrane</keyword>
<sequence length="134" mass="15303">MVENFTSRFIAVLGAVIAIIFLTVGITSDVWAKRSTKDVFLESEGLFRRCASECSYVQQPSDWRQSIFYLTYTMSAILVVLYVGQILSIFIIYFRWPTLYSFSYFVAATLGFLIIIIYPSKVKPTGTEGPHDVW</sequence>
<comment type="caution">
    <text evidence="2">The sequence shown here is derived from an EMBL/GenBank/DDBJ whole genome shotgun (WGS) entry which is preliminary data.</text>
</comment>
<feature type="transmembrane region" description="Helical" evidence="1">
    <location>
        <begin position="99"/>
        <end position="118"/>
    </location>
</feature>
<gene>
    <name evidence="2" type="ORF">GSLYS_00005877001</name>
</gene>
<protein>
    <submittedName>
        <fullName evidence="2">Uncharacterized protein</fullName>
    </submittedName>
</protein>
<evidence type="ECO:0000313" key="3">
    <source>
        <dbReference type="Proteomes" id="UP001497497"/>
    </source>
</evidence>
<dbReference type="Proteomes" id="UP001497497">
    <property type="component" value="Unassembled WGS sequence"/>
</dbReference>
<reference evidence="2 3" key="1">
    <citation type="submission" date="2024-04" db="EMBL/GenBank/DDBJ databases">
        <authorList>
            <consortium name="Genoscope - CEA"/>
            <person name="William W."/>
        </authorList>
    </citation>
    <scope>NUCLEOTIDE SEQUENCE [LARGE SCALE GENOMIC DNA]</scope>
</reference>
<organism evidence="2 3">
    <name type="scientific">Lymnaea stagnalis</name>
    <name type="common">Great pond snail</name>
    <name type="synonym">Helix stagnalis</name>
    <dbReference type="NCBI Taxonomy" id="6523"/>
    <lineage>
        <taxon>Eukaryota</taxon>
        <taxon>Metazoa</taxon>
        <taxon>Spiralia</taxon>
        <taxon>Lophotrochozoa</taxon>
        <taxon>Mollusca</taxon>
        <taxon>Gastropoda</taxon>
        <taxon>Heterobranchia</taxon>
        <taxon>Euthyneura</taxon>
        <taxon>Panpulmonata</taxon>
        <taxon>Hygrophila</taxon>
        <taxon>Lymnaeoidea</taxon>
        <taxon>Lymnaeidae</taxon>
        <taxon>Lymnaea</taxon>
    </lineage>
</organism>
<proteinExistence type="predicted"/>
<dbReference type="EMBL" id="CAXITT010000097">
    <property type="protein sequence ID" value="CAL1531782.1"/>
    <property type="molecule type" value="Genomic_DNA"/>
</dbReference>
<feature type="transmembrane region" description="Helical" evidence="1">
    <location>
        <begin position="6"/>
        <end position="27"/>
    </location>
</feature>
<keyword evidence="1" id="KW-1133">Transmembrane helix</keyword>
<accession>A0AAV2HEJ5</accession>
<evidence type="ECO:0000313" key="2">
    <source>
        <dbReference type="EMBL" id="CAL1531782.1"/>
    </source>
</evidence>
<dbReference type="AlphaFoldDB" id="A0AAV2HEJ5"/>
<keyword evidence="1" id="KW-0812">Transmembrane</keyword>